<feature type="domain" description="HTH LytTR-type" evidence="1">
    <location>
        <begin position="15"/>
        <end position="105"/>
    </location>
</feature>
<name>A0A514CGS3_9BACT</name>
<dbReference type="EMBL" id="CP041253">
    <property type="protein sequence ID" value="QDH79017.1"/>
    <property type="molecule type" value="Genomic_DNA"/>
</dbReference>
<dbReference type="Gene3D" id="2.40.50.1020">
    <property type="entry name" value="LytTr DNA-binding domain"/>
    <property type="match status" value="1"/>
</dbReference>
<evidence type="ECO:0000259" key="1">
    <source>
        <dbReference type="PROSITE" id="PS50930"/>
    </source>
</evidence>
<dbReference type="KEGG" id="echi:FKX85_08195"/>
<dbReference type="InterPro" id="IPR046947">
    <property type="entry name" value="LytR-like"/>
</dbReference>
<reference evidence="2 3" key="1">
    <citation type="submission" date="2019-06" db="EMBL/GenBank/DDBJ databases">
        <title>Echinicola alkalisoli sp. nov. isolated from saline soil.</title>
        <authorList>
            <person name="Sun J.-Q."/>
            <person name="Xu L."/>
        </authorList>
    </citation>
    <scope>NUCLEOTIDE SEQUENCE [LARGE SCALE GENOMIC DNA]</scope>
    <source>
        <strain evidence="2 3">LN3S3</strain>
    </source>
</reference>
<organism evidence="2 3">
    <name type="scientific">Echinicola soli</name>
    <dbReference type="NCBI Taxonomy" id="2591634"/>
    <lineage>
        <taxon>Bacteria</taxon>
        <taxon>Pseudomonadati</taxon>
        <taxon>Bacteroidota</taxon>
        <taxon>Cytophagia</taxon>
        <taxon>Cytophagales</taxon>
        <taxon>Cyclobacteriaceae</taxon>
        <taxon>Echinicola</taxon>
    </lineage>
</organism>
<dbReference type="Proteomes" id="UP000316614">
    <property type="component" value="Chromosome"/>
</dbReference>
<gene>
    <name evidence="2" type="ORF">FKX85_08195</name>
</gene>
<dbReference type="GO" id="GO:0000156">
    <property type="term" value="F:phosphorelay response regulator activity"/>
    <property type="evidence" value="ECO:0007669"/>
    <property type="project" value="InterPro"/>
</dbReference>
<evidence type="ECO:0000313" key="2">
    <source>
        <dbReference type="EMBL" id="QDH79017.1"/>
    </source>
</evidence>
<evidence type="ECO:0000313" key="3">
    <source>
        <dbReference type="Proteomes" id="UP000316614"/>
    </source>
</evidence>
<dbReference type="PANTHER" id="PTHR37299:SF1">
    <property type="entry name" value="STAGE 0 SPORULATION PROTEIN A HOMOLOG"/>
    <property type="match status" value="1"/>
</dbReference>
<dbReference type="SMART" id="SM00850">
    <property type="entry name" value="LytTR"/>
    <property type="match status" value="1"/>
</dbReference>
<proteinExistence type="predicted"/>
<dbReference type="AlphaFoldDB" id="A0A514CGS3"/>
<accession>A0A514CGS3</accession>
<keyword evidence="3" id="KW-1185">Reference proteome</keyword>
<dbReference type="Pfam" id="PF04397">
    <property type="entry name" value="LytTR"/>
    <property type="match status" value="1"/>
</dbReference>
<dbReference type="GO" id="GO:0003677">
    <property type="term" value="F:DNA binding"/>
    <property type="evidence" value="ECO:0007669"/>
    <property type="project" value="InterPro"/>
</dbReference>
<protein>
    <submittedName>
        <fullName evidence="2">LytTR family transcriptional regulator</fullName>
    </submittedName>
</protein>
<dbReference type="OrthoDB" id="838986at2"/>
<sequence length="115" mass="13619">MEYLFLKNETETANIPMDMIISLEVKDYYLVCHTVCGRDFCCSKSLNKIEGELPSHFIQINRNIIVNLQKVQLLNFKERTIYMNGQLAYQMAIRRMKAIRKAINEYESDRYDIGR</sequence>
<dbReference type="PANTHER" id="PTHR37299">
    <property type="entry name" value="TRANSCRIPTIONAL REGULATOR-RELATED"/>
    <property type="match status" value="1"/>
</dbReference>
<dbReference type="InterPro" id="IPR007492">
    <property type="entry name" value="LytTR_DNA-bd_dom"/>
</dbReference>
<dbReference type="RefSeq" id="WP_141614269.1">
    <property type="nucleotide sequence ID" value="NZ_CP041253.1"/>
</dbReference>
<dbReference type="PROSITE" id="PS50930">
    <property type="entry name" value="HTH_LYTTR"/>
    <property type="match status" value="1"/>
</dbReference>